<dbReference type="InterPro" id="IPR001584">
    <property type="entry name" value="Integrase_cat-core"/>
</dbReference>
<dbReference type="Gene3D" id="3.30.420.10">
    <property type="entry name" value="Ribonuclease H-like superfamily/Ribonuclease H"/>
    <property type="match status" value="1"/>
</dbReference>
<dbReference type="InterPro" id="IPR023780">
    <property type="entry name" value="Chromo_domain"/>
</dbReference>
<dbReference type="GO" id="GO:0004519">
    <property type="term" value="F:endonuclease activity"/>
    <property type="evidence" value="ECO:0007669"/>
    <property type="project" value="UniProtKB-KW"/>
</dbReference>
<dbReference type="SUPFAM" id="SSF54160">
    <property type="entry name" value="Chromo domain-like"/>
    <property type="match status" value="1"/>
</dbReference>
<dbReference type="FunFam" id="1.10.340.70:FF:000001">
    <property type="entry name" value="Retrovirus-related Pol polyprotein from transposon gypsy-like Protein"/>
    <property type="match status" value="1"/>
</dbReference>
<dbReference type="Pfam" id="PF17917">
    <property type="entry name" value="RT_RNaseH"/>
    <property type="match status" value="1"/>
</dbReference>
<evidence type="ECO:0000256" key="7">
    <source>
        <dbReference type="ARBA" id="ARBA00022918"/>
    </source>
</evidence>
<evidence type="ECO:0000313" key="12">
    <source>
        <dbReference type="Ensembl" id="ENSOSIP00000005651.1"/>
    </source>
</evidence>
<protein>
    <recommendedName>
        <fullName evidence="8">Gypsy retrotransposon integrase-like protein 1</fullName>
    </recommendedName>
</protein>
<sequence length="688" mass="76411">AIVNFWQSSSRWKNGATGWRGRNNNSSFIIWTDHKNLAYLHSAKRLNSRQARWCLFFDHFNFVISYRPGSRNVKPDALSRKYSITETRTDSTILPTSCFIGNLTWEIENKVQQAQSEIPAVVASPSGTLYVPDSLRSEVLTWGHTSRIACHGGVYRSIRLLKRRFFWPTLEGDVKEYIAACSTCARSKTCNRPPSGLLQPLPVPSHPWSHIAVDFVTGLPPSQGHSVILTVIDRFSKAAQFIPLPQLPTASETADALINHVFRHHGIPSDIVSDRGPQFTSQVWKAFCSALGATVSLTSGYHRQANGQAERANQELEAALRCLASQNQSDWSRYLVWAEYAHNNHSSTATGLSPFEASLGYSPPLFPSQELNLAVPSVQLHLQRCRDIWLQTRAAPIRTAESNRQIANRHGGISPEYQPGQKVWLSSRNIPLQASSRKLSPRFIGPYTIDRVITHHVSGSVYRRLCRSTPRFTAPPPARTIDGAPAFTVSKILDVRRRGRRVQFLVDWEEYGPEERSWISRSLILDHTLMDDFYAAHPDRRLGPPGGGRWGGGGGVLSWPVSYSLLPPLSCAGRDQLDPLTSSTPAFISSSRIISQCQFVFPPMDLNLLDPHLVAVLLRCCYPPQETSSQPPLLASVQASPTPPQETSSQSPLLAVVQASPTPQNSLREIPPQDSSSCNSFPDSHILS</sequence>
<keyword evidence="4" id="KW-0540">Nuclease</keyword>
<organism evidence="12 13">
    <name type="scientific">Oryzias sinensis</name>
    <name type="common">Chinese medaka</name>
    <dbReference type="NCBI Taxonomy" id="183150"/>
    <lineage>
        <taxon>Eukaryota</taxon>
        <taxon>Metazoa</taxon>
        <taxon>Chordata</taxon>
        <taxon>Craniata</taxon>
        <taxon>Vertebrata</taxon>
        <taxon>Euteleostomi</taxon>
        <taxon>Actinopterygii</taxon>
        <taxon>Neopterygii</taxon>
        <taxon>Teleostei</taxon>
        <taxon>Neoteleostei</taxon>
        <taxon>Acanthomorphata</taxon>
        <taxon>Ovalentaria</taxon>
        <taxon>Atherinomorphae</taxon>
        <taxon>Beloniformes</taxon>
        <taxon>Adrianichthyidae</taxon>
        <taxon>Oryziinae</taxon>
        <taxon>Oryzias</taxon>
    </lineage>
</organism>
<dbReference type="SUPFAM" id="SSF53098">
    <property type="entry name" value="Ribonuclease H-like"/>
    <property type="match status" value="1"/>
</dbReference>
<dbReference type="InterPro" id="IPR043502">
    <property type="entry name" value="DNA/RNA_pol_sf"/>
</dbReference>
<evidence type="ECO:0000256" key="1">
    <source>
        <dbReference type="ARBA" id="ARBA00004123"/>
    </source>
</evidence>
<dbReference type="InterPro" id="IPR000953">
    <property type="entry name" value="Chromo/chromo_shadow_dom"/>
</dbReference>
<feature type="domain" description="Chromo" evidence="10">
    <location>
        <begin position="487"/>
        <end position="545"/>
    </location>
</feature>
<dbReference type="GO" id="GO:0003676">
    <property type="term" value="F:nucleic acid binding"/>
    <property type="evidence" value="ECO:0007669"/>
    <property type="project" value="InterPro"/>
</dbReference>
<evidence type="ECO:0000256" key="9">
    <source>
        <dbReference type="SAM" id="MobiDB-lite"/>
    </source>
</evidence>
<keyword evidence="5" id="KW-0255">Endonuclease</keyword>
<reference evidence="12" key="1">
    <citation type="submission" date="2025-08" db="UniProtKB">
        <authorList>
            <consortium name="Ensembl"/>
        </authorList>
    </citation>
    <scope>IDENTIFICATION</scope>
</reference>
<dbReference type="PANTHER" id="PTHR37984">
    <property type="entry name" value="PROTEIN CBG26694"/>
    <property type="match status" value="1"/>
</dbReference>
<evidence type="ECO:0000256" key="6">
    <source>
        <dbReference type="ARBA" id="ARBA00022801"/>
    </source>
</evidence>
<dbReference type="InterPro" id="IPR012337">
    <property type="entry name" value="RNaseH-like_sf"/>
</dbReference>
<dbReference type="PROSITE" id="PS50994">
    <property type="entry name" value="INTEGRASE"/>
    <property type="match status" value="1"/>
</dbReference>
<dbReference type="Proteomes" id="UP000694383">
    <property type="component" value="Unplaced"/>
</dbReference>
<name>A0A8C7X066_9TELE</name>
<dbReference type="InterPro" id="IPR041373">
    <property type="entry name" value="RT_RNaseH"/>
</dbReference>
<dbReference type="Pfam" id="PF00385">
    <property type="entry name" value="Chromo"/>
    <property type="match status" value="1"/>
</dbReference>
<dbReference type="SMART" id="SM00298">
    <property type="entry name" value="CHROMO"/>
    <property type="match status" value="1"/>
</dbReference>
<evidence type="ECO:0000313" key="13">
    <source>
        <dbReference type="Proteomes" id="UP000694383"/>
    </source>
</evidence>
<comment type="subcellular location">
    <subcellularLocation>
        <location evidence="1">Nucleus</location>
    </subcellularLocation>
</comment>
<dbReference type="GeneTree" id="ENSGT00940000176277"/>
<evidence type="ECO:0000259" key="11">
    <source>
        <dbReference type="PROSITE" id="PS50994"/>
    </source>
</evidence>
<feature type="compositionally biased region" description="Polar residues" evidence="9">
    <location>
        <begin position="659"/>
        <end position="688"/>
    </location>
</feature>
<dbReference type="SUPFAM" id="SSF56672">
    <property type="entry name" value="DNA/RNA polymerases"/>
    <property type="match status" value="1"/>
</dbReference>
<dbReference type="Gene3D" id="1.10.340.70">
    <property type="match status" value="1"/>
</dbReference>
<dbReference type="GO" id="GO:0003964">
    <property type="term" value="F:RNA-directed DNA polymerase activity"/>
    <property type="evidence" value="ECO:0007669"/>
    <property type="project" value="UniProtKB-KW"/>
</dbReference>
<keyword evidence="2" id="KW-0808">Transferase</keyword>
<dbReference type="PROSITE" id="PS50013">
    <property type="entry name" value="CHROMO_2"/>
    <property type="match status" value="1"/>
</dbReference>
<feature type="domain" description="Integrase catalytic" evidence="11">
    <location>
        <begin position="203"/>
        <end position="362"/>
    </location>
</feature>
<dbReference type="PANTHER" id="PTHR37984:SF15">
    <property type="entry name" value="INTEGRASE CATALYTIC DOMAIN-CONTAINING PROTEIN"/>
    <property type="match status" value="1"/>
</dbReference>
<dbReference type="FunFam" id="3.30.420.10:FF:000032">
    <property type="entry name" value="Retrovirus-related Pol polyprotein from transposon 297-like Protein"/>
    <property type="match status" value="1"/>
</dbReference>
<evidence type="ECO:0000256" key="4">
    <source>
        <dbReference type="ARBA" id="ARBA00022722"/>
    </source>
</evidence>
<keyword evidence="13" id="KW-1185">Reference proteome</keyword>
<keyword evidence="3" id="KW-0548">Nucleotidyltransferase</keyword>
<dbReference type="InterPro" id="IPR041588">
    <property type="entry name" value="Integrase_H2C2"/>
</dbReference>
<keyword evidence="6" id="KW-0378">Hydrolase</keyword>
<dbReference type="Ensembl" id="ENSOSIT00000006067.1">
    <property type="protein sequence ID" value="ENSOSIP00000005651.1"/>
    <property type="gene ID" value="ENSOSIG00000003912.1"/>
</dbReference>
<reference evidence="12" key="2">
    <citation type="submission" date="2025-09" db="UniProtKB">
        <authorList>
            <consortium name="Ensembl"/>
        </authorList>
    </citation>
    <scope>IDENTIFICATION</scope>
</reference>
<evidence type="ECO:0000256" key="2">
    <source>
        <dbReference type="ARBA" id="ARBA00022679"/>
    </source>
</evidence>
<feature type="region of interest" description="Disordered" evidence="9">
    <location>
        <begin position="631"/>
        <end position="688"/>
    </location>
</feature>
<keyword evidence="7" id="KW-0695">RNA-directed DNA polymerase</keyword>
<evidence type="ECO:0000256" key="3">
    <source>
        <dbReference type="ARBA" id="ARBA00022695"/>
    </source>
</evidence>
<evidence type="ECO:0000259" key="10">
    <source>
        <dbReference type="PROSITE" id="PS50013"/>
    </source>
</evidence>
<dbReference type="Gene3D" id="2.40.50.40">
    <property type="match status" value="1"/>
</dbReference>
<accession>A0A8C7X066</accession>
<proteinExistence type="predicted"/>
<dbReference type="InterPro" id="IPR050951">
    <property type="entry name" value="Retrovirus_Pol_polyprotein"/>
</dbReference>
<dbReference type="GO" id="GO:0005634">
    <property type="term" value="C:nucleus"/>
    <property type="evidence" value="ECO:0007669"/>
    <property type="project" value="UniProtKB-SubCell"/>
</dbReference>
<dbReference type="GO" id="GO:0015074">
    <property type="term" value="P:DNA integration"/>
    <property type="evidence" value="ECO:0007669"/>
    <property type="project" value="InterPro"/>
</dbReference>
<dbReference type="AlphaFoldDB" id="A0A8C7X066"/>
<dbReference type="InterPro" id="IPR036397">
    <property type="entry name" value="RNaseH_sf"/>
</dbReference>
<dbReference type="Pfam" id="PF00665">
    <property type="entry name" value="rve"/>
    <property type="match status" value="1"/>
</dbReference>
<evidence type="ECO:0000256" key="8">
    <source>
        <dbReference type="ARBA" id="ARBA00039658"/>
    </source>
</evidence>
<dbReference type="GO" id="GO:0016787">
    <property type="term" value="F:hydrolase activity"/>
    <property type="evidence" value="ECO:0007669"/>
    <property type="project" value="UniProtKB-KW"/>
</dbReference>
<evidence type="ECO:0000256" key="5">
    <source>
        <dbReference type="ARBA" id="ARBA00022759"/>
    </source>
</evidence>
<dbReference type="Pfam" id="PF17921">
    <property type="entry name" value="Integrase_H2C2"/>
    <property type="match status" value="1"/>
</dbReference>
<dbReference type="InterPro" id="IPR016197">
    <property type="entry name" value="Chromo-like_dom_sf"/>
</dbReference>